<feature type="signal peptide" evidence="1">
    <location>
        <begin position="1"/>
        <end position="27"/>
    </location>
</feature>
<dbReference type="RefSeq" id="WP_166044513.1">
    <property type="nucleotide sequence ID" value="NZ_JAAMPJ010000001.1"/>
</dbReference>
<evidence type="ECO:0000313" key="2">
    <source>
        <dbReference type="EMBL" id="NGY58479.1"/>
    </source>
</evidence>
<evidence type="ECO:0000256" key="1">
    <source>
        <dbReference type="SAM" id="SignalP"/>
    </source>
</evidence>
<sequence>MRIMKLIAGTTAAFLGLSLTMAGTASAAAGTWVPYGNDNPIIGSPATWKCAGSRTVATNVIAQVCAIRSKSGGSVQGAVIVRNNRSGLFSTTAEMDLQDVNSGSELGLWSCASSGIAANSWSVCFGKTIAWGQTVNSAGWAKGVYLGISGNV</sequence>
<dbReference type="EMBL" id="JAAMPJ010000001">
    <property type="protein sequence ID" value="NGY58479.1"/>
    <property type="molecule type" value="Genomic_DNA"/>
</dbReference>
<reference evidence="2 3" key="1">
    <citation type="submission" date="2020-03" db="EMBL/GenBank/DDBJ databases">
        <title>Isolation and identification of active actinomycetes.</title>
        <authorList>
            <person name="Sun X."/>
        </authorList>
    </citation>
    <scope>NUCLEOTIDE SEQUENCE [LARGE SCALE GENOMIC DNA]</scope>
    <source>
        <strain evidence="2 3">NEAU-D13</strain>
    </source>
</reference>
<dbReference type="AlphaFoldDB" id="A0A7C9VVL3"/>
<evidence type="ECO:0008006" key="4">
    <source>
        <dbReference type="Google" id="ProtNLM"/>
    </source>
</evidence>
<protein>
    <recommendedName>
        <fullName evidence="4">Secreted protein</fullName>
    </recommendedName>
</protein>
<gene>
    <name evidence="2" type="ORF">G7043_05955</name>
</gene>
<keyword evidence="3" id="KW-1185">Reference proteome</keyword>
<proteinExistence type="predicted"/>
<name>A0A7C9VVL3_9PSEU</name>
<evidence type="ECO:0000313" key="3">
    <source>
        <dbReference type="Proteomes" id="UP000481360"/>
    </source>
</evidence>
<keyword evidence="1" id="KW-0732">Signal</keyword>
<feature type="chain" id="PRO_5028942193" description="Secreted protein" evidence="1">
    <location>
        <begin position="28"/>
        <end position="152"/>
    </location>
</feature>
<organism evidence="2 3">
    <name type="scientific">Lentzea alba</name>
    <dbReference type="NCBI Taxonomy" id="2714351"/>
    <lineage>
        <taxon>Bacteria</taxon>
        <taxon>Bacillati</taxon>
        <taxon>Actinomycetota</taxon>
        <taxon>Actinomycetes</taxon>
        <taxon>Pseudonocardiales</taxon>
        <taxon>Pseudonocardiaceae</taxon>
        <taxon>Lentzea</taxon>
    </lineage>
</organism>
<comment type="caution">
    <text evidence="2">The sequence shown here is derived from an EMBL/GenBank/DDBJ whole genome shotgun (WGS) entry which is preliminary data.</text>
</comment>
<dbReference type="Proteomes" id="UP000481360">
    <property type="component" value="Unassembled WGS sequence"/>
</dbReference>
<accession>A0A7C9VVL3</accession>